<comment type="caution">
    <text evidence="3">The sequence shown here is derived from an EMBL/GenBank/DDBJ whole genome shotgun (WGS) entry which is preliminary data.</text>
</comment>
<evidence type="ECO:0000256" key="2">
    <source>
        <dbReference type="SAM" id="SignalP"/>
    </source>
</evidence>
<evidence type="ECO:0000313" key="3">
    <source>
        <dbReference type="EMBL" id="PGH03512.1"/>
    </source>
</evidence>
<dbReference type="OrthoDB" id="5419802at2759"/>
<feature type="compositionally biased region" description="Polar residues" evidence="1">
    <location>
        <begin position="126"/>
        <end position="154"/>
    </location>
</feature>
<dbReference type="EMBL" id="PDNB01000147">
    <property type="protein sequence ID" value="PGH03512.1"/>
    <property type="molecule type" value="Genomic_DNA"/>
</dbReference>
<reference evidence="3 4" key="1">
    <citation type="submission" date="2017-10" db="EMBL/GenBank/DDBJ databases">
        <title>Comparative genomics in systemic dimorphic fungi from Ajellomycetaceae.</title>
        <authorList>
            <person name="Munoz J.F."/>
            <person name="Mcewen J.G."/>
            <person name="Clay O.K."/>
            <person name="Cuomo C.A."/>
        </authorList>
    </citation>
    <scope>NUCLEOTIDE SEQUENCE [LARGE SCALE GENOMIC DNA]</scope>
    <source>
        <strain evidence="3 4">UAMH5409</strain>
    </source>
</reference>
<organism evidence="3 4">
    <name type="scientific">Helicocarpus griseus UAMH5409</name>
    <dbReference type="NCBI Taxonomy" id="1447875"/>
    <lineage>
        <taxon>Eukaryota</taxon>
        <taxon>Fungi</taxon>
        <taxon>Dikarya</taxon>
        <taxon>Ascomycota</taxon>
        <taxon>Pezizomycotina</taxon>
        <taxon>Eurotiomycetes</taxon>
        <taxon>Eurotiomycetidae</taxon>
        <taxon>Onygenales</taxon>
        <taxon>Ajellomycetaceae</taxon>
        <taxon>Helicocarpus</taxon>
    </lineage>
</organism>
<sequence length="480" mass="52665">MRVVLTSLVLLSSGLSAINALAVGARPRNSDKEVLASYEKSGLCFNYLDNCCIAKSLQPCNAFCEGNGSKSTGCLGNGVARENLNPASIFRDDDGNEYTVGQCQCDSSIIKSTPKVRRKFKLPSFKSPSTNISPPTKQSPATKPTGKQQLNNNNPKAGTKTPQKGKGKGKQEQKGSNQEASKASKKGKEKNKQKDDKNKDKGKKDKKKKKKGDKKKQPQNDECEWKPKNKQTTSKKGDSKDLKSTPQKSKKTKHGKRYDIVKREEPLTIAELSKAAGILTEALEKIGVEFGILGGGALALLAESNGLDARQTADIDAIIKPDSKNSADSVSQQLIEKFPKQFGAICQFGVNIPAVRIQKDGKEHLVEVELFDIEVWPNRPQYNLNKHRPKKLQVKGNTVYVMSPSWLLREKIVSQAQRAGSAKEKTDIADVENLIRMMGNDSIDDCKDEEFMGALQDLLKKRADLATSLKKVVKCPSAFS</sequence>
<keyword evidence="2" id="KW-0732">Signal</keyword>
<accession>A0A2B7X445</accession>
<gene>
    <name evidence="3" type="ORF">AJ79_07347</name>
</gene>
<feature type="compositionally biased region" description="Basic and acidic residues" evidence="1">
    <location>
        <begin position="190"/>
        <end position="203"/>
    </location>
</feature>
<protein>
    <submittedName>
        <fullName evidence="3">Uncharacterized protein</fullName>
    </submittedName>
</protein>
<proteinExistence type="predicted"/>
<evidence type="ECO:0000313" key="4">
    <source>
        <dbReference type="Proteomes" id="UP000223968"/>
    </source>
</evidence>
<feature type="chain" id="PRO_5012112072" evidence="2">
    <location>
        <begin position="21"/>
        <end position="480"/>
    </location>
</feature>
<feature type="compositionally biased region" description="Basic residues" evidence="1">
    <location>
        <begin position="204"/>
        <end position="214"/>
    </location>
</feature>
<evidence type="ECO:0000256" key="1">
    <source>
        <dbReference type="SAM" id="MobiDB-lite"/>
    </source>
</evidence>
<dbReference type="AlphaFoldDB" id="A0A2B7X445"/>
<keyword evidence="4" id="KW-1185">Reference proteome</keyword>
<feature type="compositionally biased region" description="Basic and acidic residues" evidence="1">
    <location>
        <begin position="215"/>
        <end position="227"/>
    </location>
</feature>
<feature type="signal peptide" evidence="2">
    <location>
        <begin position="1"/>
        <end position="20"/>
    </location>
</feature>
<feature type="region of interest" description="Disordered" evidence="1">
    <location>
        <begin position="122"/>
        <end position="258"/>
    </location>
</feature>
<name>A0A2B7X445_9EURO</name>
<dbReference type="Proteomes" id="UP000223968">
    <property type="component" value="Unassembled WGS sequence"/>
</dbReference>